<dbReference type="GO" id="GO:0020037">
    <property type="term" value="F:heme binding"/>
    <property type="evidence" value="ECO:0007669"/>
    <property type="project" value="InterPro"/>
</dbReference>
<feature type="binding site" description="axial binding residue" evidence="10">
    <location>
        <position position="847"/>
    </location>
    <ligand>
        <name>heme</name>
        <dbReference type="ChEBI" id="CHEBI:30413"/>
    </ligand>
    <ligandPart>
        <name>Fe</name>
        <dbReference type="ChEBI" id="CHEBI:18248"/>
    </ligandPart>
</feature>
<dbReference type="Gene3D" id="1.10.630.10">
    <property type="entry name" value="Cytochrome P450"/>
    <property type="match status" value="2"/>
</dbReference>
<dbReference type="InterPro" id="IPR036396">
    <property type="entry name" value="Cyt_P450_sf"/>
</dbReference>
<evidence type="ECO:0000256" key="6">
    <source>
        <dbReference type="ARBA" id="ARBA00023002"/>
    </source>
</evidence>
<sequence>MDSLTKNKGLLTITYGEFWKEQRKFSGMLLRNFGMGKKSMEAKILEEATCLIQAFTENINVPFDPNGFLEIAVANIMSTILFGKHFEYDNSFLKTMLDMIHQNSRMLAGPWALIYNEVPLVRNLPLPHQEIFTLTKKTEAFFQKQIDEHKATMTPGEPLDFTDAYLKEIQKPERKGSSFEEKQLLLLLSNLFLAGTETMATTLQWTLLYLMAFPEVQEKCWKEIDTVVGNKAILKYEDRGKLPYTNAVIHEIQRISNVVPLALPHAPIKDVQLFGYKIPKDTMVFVNIQSAHHDESHWKFPNEFNPSNFLNEEGEFVKPEAFMAFSAGPRVCLGENLARIELFLFFTSILRNLQLSWPDKSQAPDFTPHFGITQSPSRFKVSSLYRQVYRNEEWKRAESIACLSEGSSVQENLGPVQGGGGTQNQRPAGFPPGPQRLPLLGNLLQFSKRDLLKGLDQFSKRDPLKELDQLGKKYGPVFSLYFGRTPVVFTHGFSPAKEILVMKGIEFAGRADIPIIDFITNKKGLLTLRYGEVWKEQKRFSGMLLRNFGVGKKSMEAKILEEATCLIQAFKENIRVPFDPYEFMDTAVTNIISTILFGKRFEYDNSFLRNLLHTIHHSSKMTVSPWALLYNEVPLVRHLPLPHQTILVTAKEVEVFIKKEVEEHRATLTPGEPRDFTDAYLEEIQKPERKVSSFEEGQLQTILSDLFVAGTETTAGTLQWGLLYLVAFPEVQEKCWKEIDTVVGNKATLKFEDRKKLPYTNAVIHEIQRISNVAPLGLPHAAIENVQIFGYKIPKDTMVIVNIQSAHHDESQWKFPNEFNPSNFLNEEGEFVKPEAFLAFSAGPRVCLGENLARMELFLFFTSILRNFQLLWPDKSQAPDFTPHFEVTQFSSRFKVLLKCH</sequence>
<comment type="subcellular location">
    <subcellularLocation>
        <location evidence="2">Membrane</location>
    </subcellularLocation>
</comment>
<dbReference type="GO" id="GO:0016712">
    <property type="term" value="F:oxidoreductase activity, acting on paired donors, with incorporation or reduction of molecular oxygen, reduced flavin or flavoprotein as one donor, and incorporation of one atom of oxygen"/>
    <property type="evidence" value="ECO:0007669"/>
    <property type="project" value="TreeGrafter"/>
</dbReference>
<evidence type="ECO:0000256" key="3">
    <source>
        <dbReference type="ARBA" id="ARBA00010617"/>
    </source>
</evidence>
<organism evidence="12 13">
    <name type="scientific">Crotalus adamanteus</name>
    <name type="common">Eastern diamondback rattlesnake</name>
    <dbReference type="NCBI Taxonomy" id="8729"/>
    <lineage>
        <taxon>Eukaryota</taxon>
        <taxon>Metazoa</taxon>
        <taxon>Chordata</taxon>
        <taxon>Craniata</taxon>
        <taxon>Vertebrata</taxon>
        <taxon>Euteleostomi</taxon>
        <taxon>Lepidosauria</taxon>
        <taxon>Squamata</taxon>
        <taxon>Bifurcata</taxon>
        <taxon>Unidentata</taxon>
        <taxon>Episquamata</taxon>
        <taxon>Toxicofera</taxon>
        <taxon>Serpentes</taxon>
        <taxon>Colubroidea</taxon>
        <taxon>Viperidae</taxon>
        <taxon>Crotalinae</taxon>
        <taxon>Crotalus</taxon>
    </lineage>
</organism>
<dbReference type="PANTHER" id="PTHR24300">
    <property type="entry name" value="CYTOCHROME P450 508A4-RELATED"/>
    <property type="match status" value="1"/>
</dbReference>
<dbReference type="EMBL" id="JAOTOJ010000015">
    <property type="protein sequence ID" value="KAK9392952.1"/>
    <property type="molecule type" value="Genomic_DNA"/>
</dbReference>
<dbReference type="Proteomes" id="UP001474421">
    <property type="component" value="Unassembled WGS sequence"/>
</dbReference>
<comment type="cofactor">
    <cofactor evidence="1 10">
        <name>heme</name>
        <dbReference type="ChEBI" id="CHEBI:30413"/>
    </cofactor>
</comment>
<dbReference type="PRINTS" id="PR00463">
    <property type="entry name" value="EP450I"/>
</dbReference>
<dbReference type="FunFam" id="1.10.630.10:FF:000004">
    <property type="entry name" value="cytochrome P450 2D15 isoform X1"/>
    <property type="match status" value="2"/>
</dbReference>
<dbReference type="PANTHER" id="PTHR24300:SF327">
    <property type="entry name" value="CYTOCHROME P450 2F2-RELATED"/>
    <property type="match status" value="1"/>
</dbReference>
<protein>
    <recommendedName>
        <fullName evidence="14">Cytochrome P450 2J2-like</fullName>
    </recommendedName>
</protein>
<dbReference type="InterPro" id="IPR002401">
    <property type="entry name" value="Cyt_P450_E_grp-I"/>
</dbReference>
<evidence type="ECO:0000256" key="10">
    <source>
        <dbReference type="PIRSR" id="PIRSR602401-1"/>
    </source>
</evidence>
<evidence type="ECO:0000256" key="1">
    <source>
        <dbReference type="ARBA" id="ARBA00001971"/>
    </source>
</evidence>
<keyword evidence="9" id="KW-0472">Membrane</keyword>
<reference evidence="12 13" key="1">
    <citation type="journal article" date="2024" name="Proc. Natl. Acad. Sci. U.S.A.">
        <title>The genetic regulatory architecture and epigenomic basis for age-related changes in rattlesnake venom.</title>
        <authorList>
            <person name="Hogan M.P."/>
            <person name="Holding M.L."/>
            <person name="Nystrom G.S."/>
            <person name="Colston T.J."/>
            <person name="Bartlett D.A."/>
            <person name="Mason A.J."/>
            <person name="Ellsworth S.A."/>
            <person name="Rautsaw R.M."/>
            <person name="Lawrence K.C."/>
            <person name="Strickland J.L."/>
            <person name="He B."/>
            <person name="Fraser P."/>
            <person name="Margres M.J."/>
            <person name="Gilbert D.M."/>
            <person name="Gibbs H.L."/>
            <person name="Parkinson C.L."/>
            <person name="Rokyta D.R."/>
        </authorList>
    </citation>
    <scope>NUCLEOTIDE SEQUENCE [LARGE SCALE GENOMIC DNA]</scope>
    <source>
        <strain evidence="12">DRR0105</strain>
    </source>
</reference>
<evidence type="ECO:0000256" key="7">
    <source>
        <dbReference type="ARBA" id="ARBA00023004"/>
    </source>
</evidence>
<dbReference type="SUPFAM" id="SSF48264">
    <property type="entry name" value="Cytochrome P450"/>
    <property type="match status" value="2"/>
</dbReference>
<accession>A0AAW1AUS5</accession>
<keyword evidence="8" id="KW-0503">Monooxygenase</keyword>
<dbReference type="GO" id="GO:0006082">
    <property type="term" value="P:organic acid metabolic process"/>
    <property type="evidence" value="ECO:0007669"/>
    <property type="project" value="TreeGrafter"/>
</dbReference>
<dbReference type="GO" id="GO:0016020">
    <property type="term" value="C:membrane"/>
    <property type="evidence" value="ECO:0007669"/>
    <property type="project" value="UniProtKB-SubCell"/>
</dbReference>
<evidence type="ECO:0000256" key="8">
    <source>
        <dbReference type="ARBA" id="ARBA00023033"/>
    </source>
</evidence>
<evidence type="ECO:0000256" key="9">
    <source>
        <dbReference type="ARBA" id="ARBA00023136"/>
    </source>
</evidence>
<evidence type="ECO:0000256" key="2">
    <source>
        <dbReference type="ARBA" id="ARBA00004370"/>
    </source>
</evidence>
<dbReference type="InterPro" id="IPR017972">
    <property type="entry name" value="Cyt_P450_CS"/>
</dbReference>
<feature type="region of interest" description="Disordered" evidence="11">
    <location>
        <begin position="413"/>
        <end position="432"/>
    </location>
</feature>
<keyword evidence="7 10" id="KW-0408">Iron</keyword>
<evidence type="ECO:0000256" key="4">
    <source>
        <dbReference type="ARBA" id="ARBA00022617"/>
    </source>
</evidence>
<proteinExistence type="inferred from homology"/>
<dbReference type="PROSITE" id="PS00086">
    <property type="entry name" value="CYTOCHROME_P450"/>
    <property type="match status" value="2"/>
</dbReference>
<keyword evidence="5 10" id="KW-0479">Metal-binding</keyword>
<dbReference type="GO" id="GO:0005737">
    <property type="term" value="C:cytoplasm"/>
    <property type="evidence" value="ECO:0007669"/>
    <property type="project" value="TreeGrafter"/>
</dbReference>
<evidence type="ECO:0000256" key="5">
    <source>
        <dbReference type="ARBA" id="ARBA00022723"/>
    </source>
</evidence>
<keyword evidence="13" id="KW-1185">Reference proteome</keyword>
<evidence type="ECO:0000313" key="12">
    <source>
        <dbReference type="EMBL" id="KAK9392952.1"/>
    </source>
</evidence>
<gene>
    <name evidence="12" type="ORF">NXF25_017041</name>
</gene>
<keyword evidence="6" id="KW-0560">Oxidoreductase</keyword>
<dbReference type="PRINTS" id="PR00385">
    <property type="entry name" value="P450"/>
</dbReference>
<keyword evidence="4 10" id="KW-0349">Heme</keyword>
<name>A0AAW1AUS5_CROAD</name>
<dbReference type="Pfam" id="PF00067">
    <property type="entry name" value="p450"/>
    <property type="match status" value="2"/>
</dbReference>
<dbReference type="GO" id="GO:0005506">
    <property type="term" value="F:iron ion binding"/>
    <property type="evidence" value="ECO:0007669"/>
    <property type="project" value="InterPro"/>
</dbReference>
<evidence type="ECO:0008006" key="14">
    <source>
        <dbReference type="Google" id="ProtNLM"/>
    </source>
</evidence>
<dbReference type="AlphaFoldDB" id="A0AAW1AUS5"/>
<dbReference type="GO" id="GO:0006805">
    <property type="term" value="P:xenobiotic metabolic process"/>
    <property type="evidence" value="ECO:0007669"/>
    <property type="project" value="TreeGrafter"/>
</dbReference>
<evidence type="ECO:0000313" key="13">
    <source>
        <dbReference type="Proteomes" id="UP001474421"/>
    </source>
</evidence>
<dbReference type="InterPro" id="IPR001128">
    <property type="entry name" value="Cyt_P450"/>
</dbReference>
<comment type="caution">
    <text evidence="12">The sequence shown here is derived from an EMBL/GenBank/DDBJ whole genome shotgun (WGS) entry which is preliminary data.</text>
</comment>
<dbReference type="InterPro" id="IPR050182">
    <property type="entry name" value="Cytochrome_P450_fam2"/>
</dbReference>
<evidence type="ECO:0000256" key="11">
    <source>
        <dbReference type="SAM" id="MobiDB-lite"/>
    </source>
</evidence>
<comment type="similarity">
    <text evidence="3">Belongs to the cytochrome P450 family.</text>
</comment>